<dbReference type="CDD" id="cd02440">
    <property type="entry name" value="AdoMet_MTases"/>
    <property type="match status" value="1"/>
</dbReference>
<dbReference type="PANTHER" id="PTHR31760:SF0">
    <property type="entry name" value="S-ADENOSYL-L-METHIONINE-DEPENDENT METHYLTRANSFERASES SUPERFAMILY PROTEIN"/>
    <property type="match status" value="1"/>
</dbReference>
<evidence type="ECO:0000256" key="1">
    <source>
        <dbReference type="ARBA" id="ARBA00022490"/>
    </source>
</evidence>
<dbReference type="HAMAP" id="MF_00074">
    <property type="entry name" value="16SrRNA_methyltr_G"/>
    <property type="match status" value="1"/>
</dbReference>
<dbReference type="InterPro" id="IPR003682">
    <property type="entry name" value="rRNA_ssu_MeTfrase_G"/>
</dbReference>
<dbReference type="EC" id="2.1.1.-" evidence="6"/>
<feature type="binding site" evidence="6">
    <location>
        <position position="75"/>
    </location>
    <ligand>
        <name>S-adenosyl-L-methionine</name>
        <dbReference type="ChEBI" id="CHEBI:59789"/>
    </ligand>
</feature>
<evidence type="ECO:0000256" key="2">
    <source>
        <dbReference type="ARBA" id="ARBA00022552"/>
    </source>
</evidence>
<evidence type="ECO:0000256" key="4">
    <source>
        <dbReference type="ARBA" id="ARBA00022679"/>
    </source>
</evidence>
<dbReference type="GO" id="GO:0070043">
    <property type="term" value="F:rRNA (guanine-N7-)-methyltransferase activity"/>
    <property type="evidence" value="ECO:0007669"/>
    <property type="project" value="UniProtKB-UniRule"/>
</dbReference>
<dbReference type="EMBL" id="EU221239">
    <property type="protein sequence ID" value="ABX59241.1"/>
    <property type="molecule type" value="Genomic_DNA"/>
</dbReference>
<feature type="binding site" evidence="6">
    <location>
        <position position="143"/>
    </location>
    <ligand>
        <name>S-adenosyl-L-methionine</name>
        <dbReference type="ChEBI" id="CHEBI:59789"/>
    </ligand>
</feature>
<comment type="similarity">
    <text evidence="6">Belongs to the methyltransferase superfamily. RNA methyltransferase RsmG family.</text>
</comment>
<comment type="function">
    <text evidence="6">Specifically methylates the N7 position of a guanine in 16S rRNA.</text>
</comment>
<evidence type="ECO:0000313" key="7">
    <source>
        <dbReference type="EMBL" id="ABX59241.1"/>
    </source>
</evidence>
<keyword evidence="2 6" id="KW-0698">rRNA processing</keyword>
<comment type="subcellular location">
    <subcellularLocation>
        <location evidence="6">Cytoplasm</location>
    </subcellularLocation>
</comment>
<keyword evidence="3 6" id="KW-0489">Methyltransferase</keyword>
<reference evidence="7" key="1">
    <citation type="journal article" date="2008" name="Environ. Microbiol.">
        <title>Design and testing of 'genome-proxy' microarrays to profile marine microbial communities.</title>
        <authorList>
            <person name="Rich V.I."/>
            <person name="Konstantinidis K."/>
            <person name="DeLong E.F."/>
        </authorList>
    </citation>
    <scope>NUCLEOTIDE SEQUENCE</scope>
</reference>
<keyword evidence="1 6" id="KW-0963">Cytoplasm</keyword>
<dbReference type="GO" id="GO:0005829">
    <property type="term" value="C:cytosol"/>
    <property type="evidence" value="ECO:0007669"/>
    <property type="project" value="TreeGrafter"/>
</dbReference>
<dbReference type="InterPro" id="IPR029063">
    <property type="entry name" value="SAM-dependent_MTases_sf"/>
</dbReference>
<keyword evidence="4 6" id="KW-0808">Transferase</keyword>
<comment type="caution">
    <text evidence="6">Lacks conserved residue(s) required for the propagation of feature annotation.</text>
</comment>
<keyword evidence="5 6" id="KW-0949">S-adenosyl-L-methionine</keyword>
<proteinExistence type="inferred from homology"/>
<dbReference type="EMBL" id="GU474935">
    <property type="protein sequence ID" value="ADI19923.1"/>
    <property type="molecule type" value="Genomic_DNA"/>
</dbReference>
<protein>
    <recommendedName>
        <fullName evidence="6">Ribosomal RNA small subunit methyltransferase G</fullName>
        <ecNumber evidence="6">2.1.1.-</ecNumber>
    </recommendedName>
    <alternativeName>
        <fullName evidence="6">16S rRNA 7-methylguanosine methyltransferase</fullName>
        <shortName evidence="6">16S rRNA m7G methyltransferase</shortName>
    </alternativeName>
</protein>
<evidence type="ECO:0000313" key="8">
    <source>
        <dbReference type="EMBL" id="ADI19923.1"/>
    </source>
</evidence>
<name>A9QP73_9BACT</name>
<dbReference type="PIRSF" id="PIRSF003078">
    <property type="entry name" value="GidB"/>
    <property type="match status" value="1"/>
</dbReference>
<feature type="binding site" evidence="6">
    <location>
        <position position="80"/>
    </location>
    <ligand>
        <name>S-adenosyl-L-methionine</name>
        <dbReference type="ChEBI" id="CHEBI:59789"/>
    </ligand>
</feature>
<dbReference type="Pfam" id="PF02527">
    <property type="entry name" value="GidB"/>
    <property type="match status" value="1"/>
</dbReference>
<evidence type="ECO:0000256" key="6">
    <source>
        <dbReference type="HAMAP-Rule" id="MF_00074"/>
    </source>
</evidence>
<dbReference type="SUPFAM" id="SSF53335">
    <property type="entry name" value="S-adenosyl-L-methionine-dependent methyltransferases"/>
    <property type="match status" value="1"/>
</dbReference>
<evidence type="ECO:0000256" key="3">
    <source>
        <dbReference type="ARBA" id="ARBA00022603"/>
    </source>
</evidence>
<dbReference type="NCBIfam" id="TIGR00138">
    <property type="entry name" value="rsmG_gidB"/>
    <property type="match status" value="1"/>
</dbReference>
<dbReference type="Gene3D" id="3.40.50.150">
    <property type="entry name" value="Vaccinia Virus protein VP39"/>
    <property type="match status" value="1"/>
</dbReference>
<reference evidence="8" key="2">
    <citation type="journal article" date="2011" name="Environ. Microbiol.">
        <title>Time-series analyses of Monterey Bay coastal microbial picoplankton using a 'genome proxy' microarray.</title>
        <authorList>
            <person name="Rich V.I."/>
            <person name="Pham V.D."/>
            <person name="Eppley J."/>
            <person name="Shi Y."/>
            <person name="DeLong E.F."/>
        </authorList>
    </citation>
    <scope>NUCLEOTIDE SEQUENCE</scope>
</reference>
<dbReference type="PANTHER" id="PTHR31760">
    <property type="entry name" value="S-ADENOSYL-L-METHIONINE-DEPENDENT METHYLTRANSFERASES SUPERFAMILY PROTEIN"/>
    <property type="match status" value="1"/>
</dbReference>
<dbReference type="AlphaFoldDB" id="A9QP73"/>
<gene>
    <name evidence="6" type="primary">rsmG</name>
    <name evidence="7" type="ORF">MBMO_EB00055B11g030</name>
</gene>
<organism evidence="7">
    <name type="scientific">uncultured marine bacterium EB000_55B11</name>
    <dbReference type="NCBI Taxonomy" id="480665"/>
    <lineage>
        <taxon>Bacteria</taxon>
        <taxon>environmental samples</taxon>
    </lineage>
</organism>
<feature type="binding site" evidence="6">
    <location>
        <begin position="129"/>
        <end position="130"/>
    </location>
    <ligand>
        <name>S-adenosyl-L-methionine</name>
        <dbReference type="ChEBI" id="CHEBI:59789"/>
    </ligand>
</feature>
<evidence type="ECO:0000256" key="5">
    <source>
        <dbReference type="ARBA" id="ARBA00022691"/>
    </source>
</evidence>
<accession>A9QP73</accession>
<sequence length="213" mass="23762">MSDAGPEFDLMCICDVSRETIQSLRVYANLLEKWNKTINLVSKSTINHMWERHFLDSAQLWPHIPENAKTLVDIGSGAGFAGLVLAIIGKEKNPNLRVVLIESDTRKCAFMRNVSRETNINVEIITKRIEEVDDLKADVVTARALATVSQLLDYSKNILKKKGICLFLKGDACASELIEAKKSWIFLSKESQSITHTSGCVLQLMEVAHASKT</sequence>